<evidence type="ECO:0000313" key="3">
    <source>
        <dbReference type="Proteomes" id="UP000729402"/>
    </source>
</evidence>
<evidence type="ECO:0000313" key="2">
    <source>
        <dbReference type="EMBL" id="KAG8055879.1"/>
    </source>
</evidence>
<evidence type="ECO:0000256" key="1">
    <source>
        <dbReference type="SAM" id="MobiDB-lite"/>
    </source>
</evidence>
<feature type="compositionally biased region" description="Polar residues" evidence="1">
    <location>
        <begin position="78"/>
        <end position="87"/>
    </location>
</feature>
<dbReference type="OrthoDB" id="631801at2759"/>
<reference evidence="2" key="2">
    <citation type="submission" date="2021-02" db="EMBL/GenBank/DDBJ databases">
        <authorList>
            <person name="Kimball J.A."/>
            <person name="Haas M.W."/>
            <person name="Macchietto M."/>
            <person name="Kono T."/>
            <person name="Duquette J."/>
            <person name="Shao M."/>
        </authorList>
    </citation>
    <scope>NUCLEOTIDE SEQUENCE</scope>
    <source>
        <tissue evidence="2">Fresh leaf tissue</tissue>
    </source>
</reference>
<dbReference type="AlphaFoldDB" id="A0A8J5VU79"/>
<organism evidence="2 3">
    <name type="scientific">Zizania palustris</name>
    <name type="common">Northern wild rice</name>
    <dbReference type="NCBI Taxonomy" id="103762"/>
    <lineage>
        <taxon>Eukaryota</taxon>
        <taxon>Viridiplantae</taxon>
        <taxon>Streptophyta</taxon>
        <taxon>Embryophyta</taxon>
        <taxon>Tracheophyta</taxon>
        <taxon>Spermatophyta</taxon>
        <taxon>Magnoliopsida</taxon>
        <taxon>Liliopsida</taxon>
        <taxon>Poales</taxon>
        <taxon>Poaceae</taxon>
        <taxon>BOP clade</taxon>
        <taxon>Oryzoideae</taxon>
        <taxon>Oryzeae</taxon>
        <taxon>Zizaniinae</taxon>
        <taxon>Zizania</taxon>
    </lineage>
</organism>
<keyword evidence="3" id="KW-1185">Reference proteome</keyword>
<proteinExistence type="predicted"/>
<reference evidence="2" key="1">
    <citation type="journal article" date="2021" name="bioRxiv">
        <title>Whole Genome Assembly and Annotation of Northern Wild Rice, Zizania palustris L., Supports a Whole Genome Duplication in the Zizania Genus.</title>
        <authorList>
            <person name="Haas M."/>
            <person name="Kono T."/>
            <person name="Macchietto M."/>
            <person name="Millas R."/>
            <person name="McGilp L."/>
            <person name="Shao M."/>
            <person name="Duquette J."/>
            <person name="Hirsch C.N."/>
            <person name="Kimball J."/>
        </authorList>
    </citation>
    <scope>NUCLEOTIDE SEQUENCE</scope>
    <source>
        <tissue evidence="2">Fresh leaf tissue</tissue>
    </source>
</reference>
<name>A0A8J5VU79_ZIZPA</name>
<dbReference type="Proteomes" id="UP000729402">
    <property type="component" value="Unassembled WGS sequence"/>
</dbReference>
<dbReference type="PANTHER" id="PTHR34397">
    <property type="entry name" value="OS05G0237600 PROTEIN"/>
    <property type="match status" value="1"/>
</dbReference>
<gene>
    <name evidence="2" type="ORF">GUJ93_ZPchr0001g32254</name>
</gene>
<dbReference type="EMBL" id="JAAALK010000288">
    <property type="protein sequence ID" value="KAG8055879.1"/>
    <property type="molecule type" value="Genomic_DNA"/>
</dbReference>
<comment type="caution">
    <text evidence="2">The sequence shown here is derived from an EMBL/GenBank/DDBJ whole genome shotgun (WGS) entry which is preliminary data.</text>
</comment>
<feature type="region of interest" description="Disordered" evidence="1">
    <location>
        <begin position="66"/>
        <end position="93"/>
    </location>
</feature>
<sequence length="93" mass="10760">MRETILVSRLELRFDLLVHFITEKTMTKSDLDPHQNRFRLLTDTVQRRLLPILTADEAAAANLQQDIPRRVRARGNRKTATPLSTGSRGHRRT</sequence>
<dbReference type="PANTHER" id="PTHR34397:SF17">
    <property type="entry name" value="OS08G0290200 PROTEIN"/>
    <property type="match status" value="1"/>
</dbReference>
<protein>
    <submittedName>
        <fullName evidence="2">Uncharacterized protein</fullName>
    </submittedName>
</protein>
<accession>A0A8J5VU79</accession>